<proteinExistence type="predicted"/>
<evidence type="ECO:0000313" key="2">
    <source>
        <dbReference type="Proteomes" id="UP000287156"/>
    </source>
</evidence>
<name>A0A429XX36_9BACI</name>
<reference evidence="1" key="1">
    <citation type="submission" date="2018-12" db="EMBL/GenBank/DDBJ databases">
        <authorList>
            <person name="Sun L."/>
            <person name="Chen Z."/>
        </authorList>
    </citation>
    <scope>NUCLEOTIDE SEQUENCE [LARGE SCALE GENOMIC DNA]</scope>
    <source>
        <strain evidence="1">3-2-2</strain>
    </source>
</reference>
<protein>
    <recommendedName>
        <fullName evidence="3">YxiS</fullName>
    </recommendedName>
</protein>
<dbReference type="Proteomes" id="UP000287156">
    <property type="component" value="Unassembled WGS sequence"/>
</dbReference>
<dbReference type="RefSeq" id="WP_126051416.1">
    <property type="nucleotide sequence ID" value="NZ_QYTV02000006.1"/>
</dbReference>
<sequence>MSSNELEKKIIDSYRKDEKMMILIFAQWCINHDLNPETLYRKAYPNQNKNQSLTEAMELTVPKEEAGDIPTDTLLGVLSLFGNEDLAFIVTEEMQKISGNK</sequence>
<dbReference type="EMBL" id="QYTV02000006">
    <property type="protein sequence ID" value="RST73036.1"/>
    <property type="molecule type" value="Genomic_DNA"/>
</dbReference>
<evidence type="ECO:0008006" key="3">
    <source>
        <dbReference type="Google" id="ProtNLM"/>
    </source>
</evidence>
<dbReference type="AlphaFoldDB" id="A0A429XX36"/>
<evidence type="ECO:0000313" key="1">
    <source>
        <dbReference type="EMBL" id="RST73036.1"/>
    </source>
</evidence>
<organism evidence="1 2">
    <name type="scientific">Siminovitchia acidinfaciens</name>
    <dbReference type="NCBI Taxonomy" id="2321395"/>
    <lineage>
        <taxon>Bacteria</taxon>
        <taxon>Bacillati</taxon>
        <taxon>Bacillota</taxon>
        <taxon>Bacilli</taxon>
        <taxon>Bacillales</taxon>
        <taxon>Bacillaceae</taxon>
        <taxon>Siminovitchia</taxon>
    </lineage>
</organism>
<dbReference type="OrthoDB" id="2678957at2"/>
<accession>A0A429XX36</accession>
<keyword evidence="2" id="KW-1185">Reference proteome</keyword>
<comment type="caution">
    <text evidence="1">The sequence shown here is derived from an EMBL/GenBank/DDBJ whole genome shotgun (WGS) entry which is preliminary data.</text>
</comment>
<gene>
    <name evidence="1" type="ORF">D4T97_014210</name>
</gene>